<evidence type="ECO:0008006" key="3">
    <source>
        <dbReference type="Google" id="ProtNLM"/>
    </source>
</evidence>
<evidence type="ECO:0000313" key="1">
    <source>
        <dbReference type="EMBL" id="KYC40183.1"/>
    </source>
</evidence>
<reference evidence="1 2" key="1">
    <citation type="journal article" date="2013" name="Genome Biol. Evol.">
        <title>Genomes of Stigonematalean cyanobacteria (subsection V) and the evolution of oxygenic photosynthesis from prokaryotes to plastids.</title>
        <authorList>
            <person name="Dagan T."/>
            <person name="Roettger M."/>
            <person name="Stucken K."/>
            <person name="Landan G."/>
            <person name="Koch R."/>
            <person name="Major P."/>
            <person name="Gould S.B."/>
            <person name="Goremykin V.V."/>
            <person name="Rippka R."/>
            <person name="Tandeau de Marsac N."/>
            <person name="Gugger M."/>
            <person name="Lockhart P.J."/>
            <person name="Allen J.F."/>
            <person name="Brune I."/>
            <person name="Maus I."/>
            <person name="Puhler A."/>
            <person name="Martin W.F."/>
        </authorList>
    </citation>
    <scope>NUCLEOTIDE SEQUENCE [LARGE SCALE GENOMIC DNA]</scope>
    <source>
        <strain evidence="1 2">PCC 7110</strain>
    </source>
</reference>
<dbReference type="Proteomes" id="UP000076925">
    <property type="component" value="Unassembled WGS sequence"/>
</dbReference>
<name>A0A139X6B6_9CYAN</name>
<sequence>MLGDRTYNDRVARFGTAAPINSNPGLFVLAQGSGIAGNIEVISPQIRLDNTGTINATSASGNGGNINLRASDLLILRRGSQISATAGTARQGGDGGNIDINSKYIIAVPDEDSDITANAFQGRGGNVQINSQGIFGIESRPRQTENSDITASSELGIAGAIALIAPDNSAIVNSLGELPQNPIDTNALIANSCIARTGRLESTFTITGSGGLPHSPGNPSASLYPTGDVRQVISNASTSWKKGDLIVEPTGVYRLADGRLVMSRECL</sequence>
<dbReference type="STRING" id="128403.WA1_26960"/>
<dbReference type="EMBL" id="ANNX02000030">
    <property type="protein sequence ID" value="KYC40183.1"/>
    <property type="molecule type" value="Genomic_DNA"/>
</dbReference>
<accession>A0A139X6B6</accession>
<evidence type="ECO:0000313" key="2">
    <source>
        <dbReference type="Proteomes" id="UP000076925"/>
    </source>
</evidence>
<dbReference type="Gene3D" id="2.160.20.10">
    <property type="entry name" value="Single-stranded right-handed beta-helix, Pectin lyase-like"/>
    <property type="match status" value="1"/>
</dbReference>
<gene>
    <name evidence="1" type="ORF">WA1_26960</name>
</gene>
<dbReference type="RefSeq" id="WP_017749579.1">
    <property type="nucleotide sequence ID" value="NZ_KQ976354.1"/>
</dbReference>
<dbReference type="AlphaFoldDB" id="A0A139X6B6"/>
<keyword evidence="2" id="KW-1185">Reference proteome</keyword>
<proteinExistence type="predicted"/>
<organism evidence="1 2">
    <name type="scientific">Scytonema hofmannii PCC 7110</name>
    <dbReference type="NCBI Taxonomy" id="128403"/>
    <lineage>
        <taxon>Bacteria</taxon>
        <taxon>Bacillati</taxon>
        <taxon>Cyanobacteriota</taxon>
        <taxon>Cyanophyceae</taxon>
        <taxon>Nostocales</taxon>
        <taxon>Scytonemataceae</taxon>
        <taxon>Scytonema</taxon>
    </lineage>
</organism>
<comment type="caution">
    <text evidence="1">The sequence shown here is derived from an EMBL/GenBank/DDBJ whole genome shotgun (WGS) entry which is preliminary data.</text>
</comment>
<protein>
    <recommendedName>
        <fullName evidence="3">Filamentous haemagglutinin FhaB/tRNA nuclease CdiA-like TPS domain-containing protein</fullName>
    </recommendedName>
</protein>
<dbReference type="InterPro" id="IPR012334">
    <property type="entry name" value="Pectin_lyas_fold"/>
</dbReference>